<keyword evidence="2" id="KW-1003">Cell membrane</keyword>
<proteinExistence type="predicted"/>
<sequence>MVLASAVLLVLHFGDLQRFLELARRAQPVWLLLAAGFQLGTYAAVAAGWRTVLRFSGYRLPLRRLLPVAVSKLFADQALPGAGLSGNLLLVNRLTALGAPRGSAMAALLVSMIGYYVSYALLALAMLVILWLHQAATALLTGVITTLLLVAIAIPSLALWLRHRGSRPLPAQVEHLGPVRNLIGIIGEAPATLAGNRRLLTIVTALNASVFLADAATLALCLHALGLPFLPATASSD</sequence>
<evidence type="ECO:0000256" key="4">
    <source>
        <dbReference type="ARBA" id="ARBA00022989"/>
    </source>
</evidence>
<keyword evidence="4 6" id="KW-1133">Transmembrane helix</keyword>
<keyword evidence="8" id="KW-1185">Reference proteome</keyword>
<organism evidence="7 8">
    <name type="scientific">Tsuneonella deserti</name>
    <dbReference type="NCBI Taxonomy" id="2035528"/>
    <lineage>
        <taxon>Bacteria</taxon>
        <taxon>Pseudomonadati</taxon>
        <taxon>Pseudomonadota</taxon>
        <taxon>Alphaproteobacteria</taxon>
        <taxon>Sphingomonadales</taxon>
        <taxon>Erythrobacteraceae</taxon>
        <taxon>Tsuneonella</taxon>
    </lineage>
</organism>
<dbReference type="EMBL" id="BMKL01000001">
    <property type="protein sequence ID" value="GGE00414.1"/>
    <property type="molecule type" value="Genomic_DNA"/>
</dbReference>
<dbReference type="PANTHER" id="PTHR39087:SF2">
    <property type="entry name" value="UPF0104 MEMBRANE PROTEIN MJ1595"/>
    <property type="match status" value="1"/>
</dbReference>
<feature type="transmembrane region" description="Helical" evidence="6">
    <location>
        <begin position="106"/>
        <end position="132"/>
    </location>
</feature>
<comment type="subcellular location">
    <subcellularLocation>
        <location evidence="1">Cell membrane</location>
        <topology evidence="1">Multi-pass membrane protein</topology>
    </subcellularLocation>
</comment>
<evidence type="ECO:0000256" key="6">
    <source>
        <dbReference type="SAM" id="Phobius"/>
    </source>
</evidence>
<evidence type="ECO:0008006" key="9">
    <source>
        <dbReference type="Google" id="ProtNLM"/>
    </source>
</evidence>
<keyword evidence="3 6" id="KW-0812">Transmembrane</keyword>
<dbReference type="Pfam" id="PF03706">
    <property type="entry name" value="LPG_synthase_TM"/>
    <property type="match status" value="1"/>
</dbReference>
<evidence type="ECO:0000256" key="2">
    <source>
        <dbReference type="ARBA" id="ARBA00022475"/>
    </source>
</evidence>
<name>A0ABQ1SB24_9SPHN</name>
<protein>
    <recommendedName>
        <fullName evidence="9">Flippase-like domain-containing protein</fullName>
    </recommendedName>
</protein>
<dbReference type="Proteomes" id="UP000619041">
    <property type="component" value="Unassembled WGS sequence"/>
</dbReference>
<reference evidence="8" key="1">
    <citation type="journal article" date="2019" name="Int. J. Syst. Evol. Microbiol.">
        <title>The Global Catalogue of Microorganisms (GCM) 10K type strain sequencing project: providing services to taxonomists for standard genome sequencing and annotation.</title>
        <authorList>
            <consortium name="The Broad Institute Genomics Platform"/>
            <consortium name="The Broad Institute Genome Sequencing Center for Infectious Disease"/>
            <person name="Wu L."/>
            <person name="Ma J."/>
        </authorList>
    </citation>
    <scope>NUCLEOTIDE SEQUENCE [LARGE SCALE GENOMIC DNA]</scope>
    <source>
        <strain evidence="8">CGMCC 1.15959</strain>
    </source>
</reference>
<keyword evidence="5 6" id="KW-0472">Membrane</keyword>
<feature type="transmembrane region" description="Helical" evidence="6">
    <location>
        <begin position="199"/>
        <end position="225"/>
    </location>
</feature>
<dbReference type="PANTHER" id="PTHR39087">
    <property type="entry name" value="UPF0104 MEMBRANE PROTEIN MJ1595"/>
    <property type="match status" value="1"/>
</dbReference>
<evidence type="ECO:0000313" key="7">
    <source>
        <dbReference type="EMBL" id="GGE00414.1"/>
    </source>
</evidence>
<dbReference type="InterPro" id="IPR022791">
    <property type="entry name" value="L-PG_synthase/AglD"/>
</dbReference>
<evidence type="ECO:0000256" key="5">
    <source>
        <dbReference type="ARBA" id="ARBA00023136"/>
    </source>
</evidence>
<feature type="transmembrane region" description="Helical" evidence="6">
    <location>
        <begin position="28"/>
        <end position="49"/>
    </location>
</feature>
<accession>A0ABQ1SB24</accession>
<gene>
    <name evidence="7" type="ORF">GCM10011515_20290</name>
</gene>
<feature type="transmembrane region" description="Helical" evidence="6">
    <location>
        <begin position="138"/>
        <end position="161"/>
    </location>
</feature>
<evidence type="ECO:0000256" key="1">
    <source>
        <dbReference type="ARBA" id="ARBA00004651"/>
    </source>
</evidence>
<evidence type="ECO:0000256" key="3">
    <source>
        <dbReference type="ARBA" id="ARBA00022692"/>
    </source>
</evidence>
<comment type="caution">
    <text evidence="7">The sequence shown here is derived from an EMBL/GenBank/DDBJ whole genome shotgun (WGS) entry which is preliminary data.</text>
</comment>
<evidence type="ECO:0000313" key="8">
    <source>
        <dbReference type="Proteomes" id="UP000619041"/>
    </source>
</evidence>